<name>A0A5J4SE97_9ZZZZ</name>
<dbReference type="EMBL" id="SNRY01000263">
    <property type="protein sequence ID" value="KAA6343581.1"/>
    <property type="molecule type" value="Genomic_DNA"/>
</dbReference>
<organism evidence="1">
    <name type="scientific">termite gut metagenome</name>
    <dbReference type="NCBI Taxonomy" id="433724"/>
    <lineage>
        <taxon>unclassified sequences</taxon>
        <taxon>metagenomes</taxon>
        <taxon>organismal metagenomes</taxon>
    </lineage>
</organism>
<reference evidence="1" key="1">
    <citation type="submission" date="2019-03" db="EMBL/GenBank/DDBJ databases">
        <title>Single cell metagenomics reveals metabolic interactions within the superorganism composed of flagellate Streblomastix strix and complex community of Bacteroidetes bacteria on its surface.</title>
        <authorList>
            <person name="Treitli S.C."/>
            <person name="Kolisko M."/>
            <person name="Husnik F."/>
            <person name="Keeling P."/>
            <person name="Hampl V."/>
        </authorList>
    </citation>
    <scope>NUCLEOTIDE SEQUENCE</scope>
    <source>
        <strain evidence="1">STM</strain>
    </source>
</reference>
<dbReference type="AlphaFoldDB" id="A0A5J4SE97"/>
<accession>A0A5J4SE97</accession>
<gene>
    <name evidence="1" type="ORF">EZS27_008750</name>
</gene>
<evidence type="ECO:0000313" key="1">
    <source>
        <dbReference type="EMBL" id="KAA6343581.1"/>
    </source>
</evidence>
<comment type="caution">
    <text evidence="1">The sequence shown here is derived from an EMBL/GenBank/DDBJ whole genome shotgun (WGS) entry which is preliminary data.</text>
</comment>
<sequence>MTFDDITDDGRLWAVRNEGEEDNELYKLFDRWNDVVWLRAFFKANLNDLTSYFKIIDVKNAIMDTIEDSDRLEGIILDISPNANLDTVFRPLSNYDRERYLEKDKAKIGERRQHASWLRIYAIKLNLDVYIVTGGAIKLTATMQEREHTANELLKIEQTRRFLIENGIMDDDGFVDYMKEI</sequence>
<protein>
    <submittedName>
        <fullName evidence="1">Uncharacterized protein</fullName>
    </submittedName>
</protein>
<proteinExistence type="predicted"/>